<evidence type="ECO:0000313" key="3">
    <source>
        <dbReference type="Proteomes" id="UP000298663"/>
    </source>
</evidence>
<comment type="caution">
    <text evidence="2">The sequence shown here is derived from an EMBL/GenBank/DDBJ whole genome shotgun (WGS) entry which is preliminary data.</text>
</comment>
<reference evidence="2 3" key="1">
    <citation type="journal article" date="2015" name="Genome Biol.">
        <title>Comparative genomics of Steinernema reveals deeply conserved gene regulatory networks.</title>
        <authorList>
            <person name="Dillman A.R."/>
            <person name="Macchietto M."/>
            <person name="Porter C.F."/>
            <person name="Rogers A."/>
            <person name="Williams B."/>
            <person name="Antoshechkin I."/>
            <person name="Lee M.M."/>
            <person name="Goodwin Z."/>
            <person name="Lu X."/>
            <person name="Lewis E.E."/>
            <person name="Goodrich-Blair H."/>
            <person name="Stock S.P."/>
            <person name="Adams B.J."/>
            <person name="Sternberg P.W."/>
            <person name="Mortazavi A."/>
        </authorList>
    </citation>
    <scope>NUCLEOTIDE SEQUENCE [LARGE SCALE GENOMIC DNA]</scope>
    <source>
        <strain evidence="2 3">ALL</strain>
    </source>
</reference>
<evidence type="ECO:0000256" key="1">
    <source>
        <dbReference type="SAM" id="Phobius"/>
    </source>
</evidence>
<gene>
    <name evidence="2" type="ORF">L596_028587</name>
</gene>
<keyword evidence="3" id="KW-1185">Reference proteome</keyword>
<keyword evidence="1" id="KW-1133">Transmembrane helix</keyword>
<proteinExistence type="predicted"/>
<sequence length="70" mass="8001">MRTPAALDTSPAATSVATRIAIRNLLVKRCWKLRQQLSMLRMPLICHEMSLPPLLLAIFIIFIILMKQLK</sequence>
<organism evidence="2 3">
    <name type="scientific">Steinernema carpocapsae</name>
    <name type="common">Entomopathogenic nematode</name>
    <dbReference type="NCBI Taxonomy" id="34508"/>
    <lineage>
        <taxon>Eukaryota</taxon>
        <taxon>Metazoa</taxon>
        <taxon>Ecdysozoa</taxon>
        <taxon>Nematoda</taxon>
        <taxon>Chromadorea</taxon>
        <taxon>Rhabditida</taxon>
        <taxon>Tylenchina</taxon>
        <taxon>Panagrolaimomorpha</taxon>
        <taxon>Strongyloidoidea</taxon>
        <taxon>Steinernematidae</taxon>
        <taxon>Steinernema</taxon>
    </lineage>
</organism>
<dbReference type="Proteomes" id="UP000298663">
    <property type="component" value="Unassembled WGS sequence"/>
</dbReference>
<feature type="transmembrane region" description="Helical" evidence="1">
    <location>
        <begin position="49"/>
        <end position="66"/>
    </location>
</feature>
<protein>
    <submittedName>
        <fullName evidence="2">Uncharacterized protein</fullName>
    </submittedName>
</protein>
<keyword evidence="1" id="KW-0472">Membrane</keyword>
<accession>A0A4U5LZT7</accession>
<dbReference type="AlphaFoldDB" id="A0A4U5LZT7"/>
<evidence type="ECO:0000313" key="2">
    <source>
        <dbReference type="EMBL" id="TKR61483.1"/>
    </source>
</evidence>
<name>A0A4U5LZT7_STECR</name>
<keyword evidence="1" id="KW-0812">Transmembrane</keyword>
<reference evidence="2 3" key="2">
    <citation type="journal article" date="2019" name="G3 (Bethesda)">
        <title>Hybrid Assembly of the Genome of the Entomopathogenic Nematode Steinernema carpocapsae Identifies the X-Chromosome.</title>
        <authorList>
            <person name="Serra L."/>
            <person name="Macchietto M."/>
            <person name="Macias-Munoz A."/>
            <person name="McGill C.J."/>
            <person name="Rodriguez I.M."/>
            <person name="Rodriguez B."/>
            <person name="Murad R."/>
            <person name="Mortazavi A."/>
        </authorList>
    </citation>
    <scope>NUCLEOTIDE SEQUENCE [LARGE SCALE GENOMIC DNA]</scope>
    <source>
        <strain evidence="2 3">ALL</strain>
    </source>
</reference>
<dbReference type="EMBL" id="AZBU02000011">
    <property type="protein sequence ID" value="TKR61483.1"/>
    <property type="molecule type" value="Genomic_DNA"/>
</dbReference>